<reference evidence="2 3" key="1">
    <citation type="submission" date="2019-04" db="EMBL/GenBank/DDBJ databases">
        <title>Comparative genomics and transcriptomics to analyze fruiting body development in filamentous ascomycetes.</title>
        <authorList>
            <consortium name="DOE Joint Genome Institute"/>
            <person name="Lutkenhaus R."/>
            <person name="Traeger S."/>
            <person name="Breuer J."/>
            <person name="Kuo A."/>
            <person name="Lipzen A."/>
            <person name="Pangilinan J."/>
            <person name="Dilworth D."/>
            <person name="Sandor L."/>
            <person name="Poggeler S."/>
            <person name="Barry K."/>
            <person name="Grigoriev I.V."/>
            <person name="Nowrousian M."/>
        </authorList>
    </citation>
    <scope>NUCLEOTIDE SEQUENCE [LARGE SCALE GENOMIC DNA]</scope>
    <source>
        <strain evidence="2 3">CBS 389.68</strain>
    </source>
</reference>
<protein>
    <submittedName>
        <fullName evidence="2">Uncharacterized protein</fullName>
    </submittedName>
</protein>
<dbReference type="EMBL" id="ML220152">
    <property type="protein sequence ID" value="TGZ77529.1"/>
    <property type="molecule type" value="Genomic_DNA"/>
</dbReference>
<feature type="compositionally biased region" description="Low complexity" evidence="1">
    <location>
        <begin position="22"/>
        <end position="33"/>
    </location>
</feature>
<evidence type="ECO:0000256" key="1">
    <source>
        <dbReference type="SAM" id="MobiDB-lite"/>
    </source>
</evidence>
<accession>A0A4S2MQC0</accession>
<dbReference type="InParanoid" id="A0A4S2MQC0"/>
<evidence type="ECO:0000313" key="3">
    <source>
        <dbReference type="Proteomes" id="UP000298138"/>
    </source>
</evidence>
<feature type="region of interest" description="Disordered" evidence="1">
    <location>
        <begin position="22"/>
        <end position="69"/>
    </location>
</feature>
<evidence type="ECO:0000313" key="2">
    <source>
        <dbReference type="EMBL" id="TGZ77529.1"/>
    </source>
</evidence>
<gene>
    <name evidence="2" type="ORF">EX30DRAFT_366651</name>
</gene>
<dbReference type="AlphaFoldDB" id="A0A4S2MQC0"/>
<dbReference type="Proteomes" id="UP000298138">
    <property type="component" value="Unassembled WGS sequence"/>
</dbReference>
<organism evidence="2 3">
    <name type="scientific">Ascodesmis nigricans</name>
    <dbReference type="NCBI Taxonomy" id="341454"/>
    <lineage>
        <taxon>Eukaryota</taxon>
        <taxon>Fungi</taxon>
        <taxon>Dikarya</taxon>
        <taxon>Ascomycota</taxon>
        <taxon>Pezizomycotina</taxon>
        <taxon>Pezizomycetes</taxon>
        <taxon>Pezizales</taxon>
        <taxon>Ascodesmidaceae</taxon>
        <taxon>Ascodesmis</taxon>
    </lineage>
</organism>
<keyword evidence="3" id="KW-1185">Reference proteome</keyword>
<name>A0A4S2MQC0_9PEZI</name>
<proteinExistence type="predicted"/>
<sequence>MNDLHAVLLEVVMGFDHLSLDSDYSDPVSSSSDEQTDDQSHAGDGTEDTEHFPSPSDSETLSDCSEDADDLELKDTLPLPSSIPVNPSAWWCADCPTHIELSTPLLAQRHHSKTGHEVKPNIVVKSVNLSCERCASFENMECDGSVFEHCRELGFGHRVRRRTEVVNTLTKEQYWVERIFDPPMGVGREEEYYRDLKEH</sequence>